<keyword evidence="3" id="KW-1185">Reference proteome</keyword>
<feature type="compositionally biased region" description="Basic and acidic residues" evidence="1">
    <location>
        <begin position="24"/>
        <end position="36"/>
    </location>
</feature>
<dbReference type="EMBL" id="JBBNAF010000002">
    <property type="protein sequence ID" value="KAK9162973.1"/>
    <property type="molecule type" value="Genomic_DNA"/>
</dbReference>
<evidence type="ECO:0000313" key="3">
    <source>
        <dbReference type="Proteomes" id="UP001420932"/>
    </source>
</evidence>
<feature type="region of interest" description="Disordered" evidence="1">
    <location>
        <begin position="1"/>
        <end position="36"/>
    </location>
</feature>
<feature type="region of interest" description="Disordered" evidence="1">
    <location>
        <begin position="48"/>
        <end position="88"/>
    </location>
</feature>
<dbReference type="Proteomes" id="UP001420932">
    <property type="component" value="Unassembled WGS sequence"/>
</dbReference>
<protein>
    <submittedName>
        <fullName evidence="2">Uncharacterized protein</fullName>
    </submittedName>
</protein>
<feature type="compositionally biased region" description="Basic residues" evidence="1">
    <location>
        <begin position="48"/>
        <end position="58"/>
    </location>
</feature>
<organism evidence="2 3">
    <name type="scientific">Stephania yunnanensis</name>
    <dbReference type="NCBI Taxonomy" id="152371"/>
    <lineage>
        <taxon>Eukaryota</taxon>
        <taxon>Viridiplantae</taxon>
        <taxon>Streptophyta</taxon>
        <taxon>Embryophyta</taxon>
        <taxon>Tracheophyta</taxon>
        <taxon>Spermatophyta</taxon>
        <taxon>Magnoliopsida</taxon>
        <taxon>Ranunculales</taxon>
        <taxon>Menispermaceae</taxon>
        <taxon>Menispermoideae</taxon>
        <taxon>Cissampelideae</taxon>
        <taxon>Stephania</taxon>
    </lineage>
</organism>
<evidence type="ECO:0000313" key="2">
    <source>
        <dbReference type="EMBL" id="KAK9162973.1"/>
    </source>
</evidence>
<gene>
    <name evidence="2" type="ORF">Syun_003875</name>
</gene>
<reference evidence="2 3" key="1">
    <citation type="submission" date="2024-01" db="EMBL/GenBank/DDBJ databases">
        <title>Genome assemblies of Stephania.</title>
        <authorList>
            <person name="Yang L."/>
        </authorList>
    </citation>
    <scope>NUCLEOTIDE SEQUENCE [LARGE SCALE GENOMIC DNA]</scope>
    <source>
        <strain evidence="2">YNDBR</strain>
        <tissue evidence="2">Leaf</tissue>
    </source>
</reference>
<accession>A0AAP0L1Z2</accession>
<comment type="caution">
    <text evidence="2">The sequence shown here is derived from an EMBL/GenBank/DDBJ whole genome shotgun (WGS) entry which is preliminary data.</text>
</comment>
<proteinExistence type="predicted"/>
<name>A0AAP0L1Z2_9MAGN</name>
<sequence>MHHHSDRRRAGLFGGEAAQSGAHGGDRRARDGESWRERQIQMVELARARRRERRRRRARDSEMVATANCSGGRGRRWRRRDGADGETT</sequence>
<evidence type="ECO:0000256" key="1">
    <source>
        <dbReference type="SAM" id="MobiDB-lite"/>
    </source>
</evidence>
<dbReference type="AlphaFoldDB" id="A0AAP0L1Z2"/>